<evidence type="ECO:0000313" key="3">
    <source>
        <dbReference type="EMBL" id="TYP62608.1"/>
    </source>
</evidence>
<dbReference type="SUPFAM" id="SSF52402">
    <property type="entry name" value="Adenine nucleotide alpha hydrolases-like"/>
    <property type="match status" value="1"/>
</dbReference>
<dbReference type="AlphaFoldDB" id="A0A172WQL8"/>
<dbReference type="RefSeq" id="WP_045430483.1">
    <property type="nucleotide sequence ID" value="NZ_CP015641.1"/>
</dbReference>
<dbReference type="OrthoDB" id="7851528at2"/>
<evidence type="ECO:0000313" key="4">
    <source>
        <dbReference type="Proteomes" id="UP000077787"/>
    </source>
</evidence>
<dbReference type="Pfam" id="PF00582">
    <property type="entry name" value="Usp"/>
    <property type="match status" value="1"/>
</dbReference>
<name>A0A172WQL8_STUST</name>
<reference evidence="2 4" key="1">
    <citation type="submission" date="2016-05" db="EMBL/GenBank/DDBJ databases">
        <title>Genome sequence of Pseudomonas stutzeri 273 and identification of the exopolysaccharide biosynthesis locus.</title>
        <authorList>
            <person name="Wu S."/>
            <person name="Sun C."/>
        </authorList>
    </citation>
    <scope>NUCLEOTIDE SEQUENCE [LARGE SCALE GENOMIC DNA]</scope>
    <source>
        <strain evidence="2 4">273</strain>
    </source>
</reference>
<dbReference type="InterPro" id="IPR006016">
    <property type="entry name" value="UspA"/>
</dbReference>
<dbReference type="PANTHER" id="PTHR31964:SF113">
    <property type="entry name" value="USPA DOMAIN-CONTAINING PROTEIN"/>
    <property type="match status" value="1"/>
</dbReference>
<dbReference type="InterPro" id="IPR014729">
    <property type="entry name" value="Rossmann-like_a/b/a_fold"/>
</dbReference>
<feature type="domain" description="UspA" evidence="1">
    <location>
        <begin position="2"/>
        <end position="148"/>
    </location>
</feature>
<evidence type="ECO:0000259" key="1">
    <source>
        <dbReference type="Pfam" id="PF00582"/>
    </source>
</evidence>
<evidence type="ECO:0000313" key="5">
    <source>
        <dbReference type="Proteomes" id="UP000324282"/>
    </source>
</evidence>
<dbReference type="Proteomes" id="UP000077787">
    <property type="component" value="Chromosome"/>
</dbReference>
<proteinExistence type="predicted"/>
<accession>A0A172WQL8</accession>
<dbReference type="CDD" id="cd00293">
    <property type="entry name" value="USP-like"/>
    <property type="match status" value="1"/>
</dbReference>
<protein>
    <submittedName>
        <fullName evidence="3">Nucleotide-binding universal stress UspA family protein</fullName>
    </submittedName>
    <submittedName>
        <fullName evidence="2">Universal stress protein UspA</fullName>
    </submittedName>
</protein>
<gene>
    <name evidence="3" type="ORF">A9A72_1241366</name>
    <name evidence="2" type="ORF">PS273GM_11355</name>
</gene>
<evidence type="ECO:0000313" key="2">
    <source>
        <dbReference type="EMBL" id="ANF25700.1"/>
    </source>
</evidence>
<dbReference type="PANTHER" id="PTHR31964">
    <property type="entry name" value="ADENINE NUCLEOTIDE ALPHA HYDROLASES-LIKE SUPERFAMILY PROTEIN"/>
    <property type="match status" value="1"/>
</dbReference>
<dbReference type="Proteomes" id="UP000324282">
    <property type="component" value="Unassembled WGS sequence"/>
</dbReference>
<reference evidence="3 5" key="2">
    <citation type="submission" date="2019-07" db="EMBL/GenBank/DDBJ databases">
        <title>Deep subsurface shale carbon reservoir microbial communities from Ohio and West Virginia, USA.</title>
        <authorList>
            <person name="Wrighton K."/>
        </authorList>
    </citation>
    <scope>NUCLEOTIDE SEQUENCE [LARGE SCALE GENOMIC DNA]</scope>
    <source>
        <strain evidence="3 5">NP_8Ht</strain>
    </source>
</reference>
<sequence>MNIMLAYDNSRNARKALDATLEMFGPLNPLIMLIGVVEDTRDTSDSAAELYERERREFQAFLQEAAAKVSAFGLDVDVMLAEGDARKMILKAAEHKKPDLLVIARHSNEPDGGFISRSLNLLVDELDYMTFGSVSAFLARRAPCPVLIQACP</sequence>
<dbReference type="Gene3D" id="3.40.50.620">
    <property type="entry name" value="HUPs"/>
    <property type="match status" value="1"/>
</dbReference>
<dbReference type="EMBL" id="VNHQ01000014">
    <property type="protein sequence ID" value="TYP62608.1"/>
    <property type="molecule type" value="Genomic_DNA"/>
</dbReference>
<dbReference type="EMBL" id="CP015641">
    <property type="protein sequence ID" value="ANF25700.1"/>
    <property type="molecule type" value="Genomic_DNA"/>
</dbReference>
<organism evidence="2 4">
    <name type="scientific">Stutzerimonas stutzeri</name>
    <name type="common">Pseudomonas stutzeri</name>
    <dbReference type="NCBI Taxonomy" id="316"/>
    <lineage>
        <taxon>Bacteria</taxon>
        <taxon>Pseudomonadati</taxon>
        <taxon>Pseudomonadota</taxon>
        <taxon>Gammaproteobacteria</taxon>
        <taxon>Pseudomonadales</taxon>
        <taxon>Pseudomonadaceae</taxon>
        <taxon>Stutzerimonas</taxon>
    </lineage>
</organism>